<keyword evidence="3" id="KW-1185">Reference proteome</keyword>
<dbReference type="GO" id="GO:0016740">
    <property type="term" value="F:transferase activity"/>
    <property type="evidence" value="ECO:0007669"/>
    <property type="project" value="UniProtKB-KW"/>
</dbReference>
<dbReference type="PANTHER" id="PTHR43685:SF2">
    <property type="entry name" value="GLYCOSYLTRANSFERASE 2-LIKE DOMAIN-CONTAINING PROTEIN"/>
    <property type="match status" value="1"/>
</dbReference>
<dbReference type="InterPro" id="IPR050834">
    <property type="entry name" value="Glycosyltransf_2"/>
</dbReference>
<name>A0A6I3M9T5_9MICO</name>
<sequence length="344" mass="37186">MSSRADAASPAPRPVRVSVAIGTHNGGRYVGEQVRTILAQRRPVDELVVSDDASTDDTVGVVERAVDEHRATGGSVDLVVLRNPAPLGVTANFEQALRAATGDLVALCDQDDLWHPDRIAMAVAVLEGRPQVRLVASDADLVDADGAPMDASLFETLGIDESLRASLDGPAAFDELLRRNLLTGATMVVRRELVELAAPFPSSWVHDEWLAVVAAVSGGIAVLPERLIGYRQHGANQIGVTSLGWRDRVDRLRAPRTERNGRLFSRADALARRLPGIADLAGRVAPEFVATVTGDKLAHERARADLPESRVHRLGPVLREWRTGRYTRYGLGGQDVLRDLVQPV</sequence>
<dbReference type="InterPro" id="IPR029044">
    <property type="entry name" value="Nucleotide-diphossugar_trans"/>
</dbReference>
<dbReference type="OrthoDB" id="9802649at2"/>
<dbReference type="PANTHER" id="PTHR43685">
    <property type="entry name" value="GLYCOSYLTRANSFERASE"/>
    <property type="match status" value="1"/>
</dbReference>
<dbReference type="AlphaFoldDB" id="A0A6I3M9T5"/>
<dbReference type="InterPro" id="IPR001173">
    <property type="entry name" value="Glyco_trans_2-like"/>
</dbReference>
<dbReference type="EMBL" id="WMLB01000023">
    <property type="protein sequence ID" value="MTH68892.1"/>
    <property type="molecule type" value="Genomic_DNA"/>
</dbReference>
<evidence type="ECO:0000313" key="3">
    <source>
        <dbReference type="Proteomes" id="UP000433071"/>
    </source>
</evidence>
<evidence type="ECO:0000259" key="1">
    <source>
        <dbReference type="Pfam" id="PF00535"/>
    </source>
</evidence>
<dbReference type="CDD" id="cd04196">
    <property type="entry name" value="GT_2_like_d"/>
    <property type="match status" value="1"/>
</dbReference>
<comment type="caution">
    <text evidence="2">The sequence shown here is derived from an EMBL/GenBank/DDBJ whole genome shotgun (WGS) entry which is preliminary data.</text>
</comment>
<feature type="domain" description="Glycosyltransferase 2-like" evidence="1">
    <location>
        <begin position="18"/>
        <end position="130"/>
    </location>
</feature>
<dbReference type="RefSeq" id="WP_155051939.1">
    <property type="nucleotide sequence ID" value="NZ_BAAAIB010000002.1"/>
</dbReference>
<reference evidence="2 3" key="1">
    <citation type="submission" date="2019-11" db="EMBL/GenBank/DDBJ databases">
        <title>Agromyces kandeliae sp. nov., isolated from mangrove soil.</title>
        <authorList>
            <person name="Wang R."/>
        </authorList>
    </citation>
    <scope>NUCLEOTIDE SEQUENCE [LARGE SCALE GENOMIC DNA]</scope>
    <source>
        <strain evidence="2 3">JCM 11433</strain>
    </source>
</reference>
<keyword evidence="2" id="KW-0808">Transferase</keyword>
<evidence type="ECO:0000313" key="2">
    <source>
        <dbReference type="EMBL" id="MTH68892.1"/>
    </source>
</evidence>
<proteinExistence type="predicted"/>
<accession>A0A6I3M9T5</accession>
<organism evidence="2 3">
    <name type="scientific">Agromyces bracchium</name>
    <dbReference type="NCBI Taxonomy" id="88376"/>
    <lineage>
        <taxon>Bacteria</taxon>
        <taxon>Bacillati</taxon>
        <taxon>Actinomycetota</taxon>
        <taxon>Actinomycetes</taxon>
        <taxon>Micrococcales</taxon>
        <taxon>Microbacteriaceae</taxon>
        <taxon>Agromyces</taxon>
    </lineage>
</organism>
<protein>
    <submittedName>
        <fullName evidence="2">Glycosyltransferase</fullName>
    </submittedName>
</protein>
<dbReference type="Proteomes" id="UP000433071">
    <property type="component" value="Unassembled WGS sequence"/>
</dbReference>
<dbReference type="Gene3D" id="3.90.550.10">
    <property type="entry name" value="Spore Coat Polysaccharide Biosynthesis Protein SpsA, Chain A"/>
    <property type="match status" value="1"/>
</dbReference>
<dbReference type="Pfam" id="PF00535">
    <property type="entry name" value="Glycos_transf_2"/>
    <property type="match status" value="1"/>
</dbReference>
<dbReference type="SUPFAM" id="SSF53448">
    <property type="entry name" value="Nucleotide-diphospho-sugar transferases"/>
    <property type="match status" value="1"/>
</dbReference>
<gene>
    <name evidence="2" type="ORF">GJ743_10965</name>
</gene>